<evidence type="ECO:0000256" key="1">
    <source>
        <dbReference type="SAM" id="Coils"/>
    </source>
</evidence>
<name>A0ABY8PRD6_9BACT</name>
<protein>
    <submittedName>
        <fullName evidence="3">Uncharacterized protein</fullName>
    </submittedName>
</protein>
<dbReference type="EMBL" id="CP069362">
    <property type="protein sequence ID" value="WGS65169.1"/>
    <property type="molecule type" value="Genomic_DNA"/>
</dbReference>
<sequence>MRKRWIYTFINFKKPNIFKILAIIVIILSSILSYKFINYNINNEKSRIEYDPRKTIKVNYQNVNDIETNNNPDNLKVYFNDDKYIHIRNEKNLKYSSIPNFNIKDFSVYKDKSVILDTNNNVYIGDSNLKIEDTILKNNDNGPSKIGEKIYQYKDKIVAFDGNIFLYDTNKNYWTSLTKRLNIEKNFQNIYFKPNYFITTTATEMYVFNPKDFTVKRILEFKEINDISLDENDIYIVSDNSIYKYSYTFDKKEKVFTQNNFMGKNILGVRYQNDKIYLLTDYGLSIYKDRTWKNIKIDGIKKDFYVSDEIYVITNDKIYVLGNNSYNYDDNYFFDGKTLYFRKGNDIYKIENKNAIKYFEGYKGKFEDFNPDEIVESHFKDNKLILISKNSIYVYDFEKKEYKIVGKNVNNILFNKNIYYLSDNKLYMYDLKEKRILAEDVHKYDVFDNVVYYIDSKNRLNILQNNKKITLFEENYDFDLKSLIYLLKLDKDLLLVNKQEAIILNLENYKIKSKIEFEDEIENVKKYDEANFALIGKNKIYFFENSKIIKEISRNNEIVNTRGDYIVLKDNNEYYFYDKYGKSKKFEESTIPFEFSNVEQLFALKNEIYFRLKTGEMYKYIPKLFLFNKLNVKYNYPIEKINEVNNEYYCISNNTLYKLFKKEKIKENVVDYIYLNNKFYYLTVDNYIKTNDENLFDNIKKVEGNYLSSYQYNNNLYLFFTNGIEKMDLNKYNISTFDIKIKDVVVDKNYAYIINEDKLHYFNLDLFTLENSEAYANPSYSVNNNELYIKENHKIYNISNNQKNLIFDFNPLKYHIVKNVYYYNNKLYFLGNNFYAIYSPDNLKWEYLNEHISIVDSNFINNKIYIKKYNGEVGYLDNKNFIKDEIPDFNVYNNYNGYFININQSLDDIKAIYKNHKILLVLTNKALLKYNIMTYSWKKLDDFSYVLEGYPEKDGMIIIQKNKITKYNNKLEKKEINIFFSNYWYSDNIVLYSDNKYMVYDKDLNKIYEKSIFEFPKKVDKIYYIDNYLYLISNKTLYVYSKTGFSKYTYYNPEFLYIDNNLFVINNGKVYKFEKGKESNLYVNVKSFVCKNNNCIYSDYDNNVYINGEKFFNYNIEAEIEYFYPIDKSSIIILDKRSNIYIYDLVSHNVVEKHRNNKNLDKYQIIKDVITKNKYLFWQSSKDRLYYYDISNDFYDFVDMEDNIIDYTVFNSQIYIMTNKEVKIYNNKKNVEKTITLPDLPDIKYVFRFKDNYYIKDEKDNDYLINKNLLIEEKDKVIDNKYLIYNIEIFSKGKELYDQTGIKLQKPLFNEYFEYDYKIGNYLVSTKNKVVFNLKDFSSWTFKKYEIHSNFIRIDDLLITDNGIKSLNEISEISFNNILIKPNVSIEKAITLTEEGKKEKEKIINKYNNLLEKEKDIENLIDNTKSELSELEGLSVNATAIKYNNLTDLENLENLLKQKNETIKQKIADLNSQIEEIKQENERLNEIIKTNDNKINEYRQKIEKIESNKKGKNFLLKLFSFSKNSIETLTKNIEKLEKEKMINSGKVYGNNQKIDNIEFQKSLELEELKNIQIQLKGVLIIKLKIYEKEESSLKNELSKFKDLMNNFHYYYPQYVISIPKYRINGKEIIDFSGKEEIVFEKYDFISFKQEIMQYSYNRGYLQHISKNNNLSIRKNYKELETYKQYMKKFIKNYNYIYFEDNNYFEKGSSDLKTYNNIFMLNGKTYILANNKILGVNAAFSPYSYGSLKISNTGNVEYTRFKSGIYYNNIKINDYIYKRFSLKNNEIIFEGNFFAYDISGNLISKNDVVELKDQIDEKYKIVIGNKLSIAPTNKENSLKIISGKLYFDAITKVAYNNYAYVLNVGIINLNTLKYIYLGNIDDLITADNGVFVNINGKIFKIENDVLKEDSNIIYKKQAIYFDSKFKSFESNNNEYYYFNKKMDIDEFYNNIYNTLAKPLNAIYYNNNVVFNNSKFLYKLNNIEIQIVDKNNYKAPMVIKNEIVDLANIKNYPEYLKKYSVNIDIDNGILETQESSKNALYYNNKKIEKTKSEDIISVISYYNSKYIITRNYIFELKDNNLTIRQKLKNAIGVKRILDYLLIILENEQLIFSLKDNSIEKYNNQKLSLDLDEMKMKFDNYDIKFANKYYSIRDAKISNEIFGLENVINIIKKNEDYYFLLKSNNILKKYNNKYELYKAPFEAKSIDLIKNEIILNKKYIFNEGKYKELSEKELISIHNLKDLMYKNNELKIVDSNDMTFNYYNNNIKTKRLFFDEIFNIKSNYNKLEIIANNGVYEYEAGRMGYKNTMNIEKTYKLFDDIIIKSNKKYYIFDDKINKWDGRIYNSIVLNPDYTVSNIYDLSSNLYLYQDKENINITFNDYFDIKPIGDIRVSIHNNNIMVFKDGIYINKIKENVKSVFLKEDNIIAIDSKNNEYLITKNSTNEYKTDEFDFWSFDFVNNKLTKVKKKVELKFNGSLLNDLNNIKPIDVFEADEIYIENKYGISKSIFRELIEPNNIVYKKRINDSLLIKTKNKDFRFNMPELKNLNVKISYDGTKFTEELSENFEFKYQHFSLDNLILNGVFIFDIIKDFNIDDTLYISNNSGTWKKTLIPYYLSTRSLDNYFVKDNKLYNKLKMKKSMLNAALLEIYIDPNMNIEERIKSSGDYIKIKNMEKSITDNIFVFDKLGKVIKTDELYNINQYGIFSKNHIIKFNSAKKILNAHDEYLKNQKKFIVLNGKTVDYSPKKLEISDNKWIWDTYENKLMFINKFNPNLKRVYLNNHFYDDIIIDIYIDQNKIYMRDKTGYVIVYENSKPINMEKYRNQKLKEFENDIIFSSKKYKYIYKNNKFYVEKKGDD</sequence>
<evidence type="ECO:0000256" key="2">
    <source>
        <dbReference type="SAM" id="Phobius"/>
    </source>
</evidence>
<reference evidence="3 4" key="1">
    <citation type="submission" date="2021-02" db="EMBL/GenBank/DDBJ databases">
        <title>Characterization of Marinitoga sp. nov. str. BP5-C20A.</title>
        <authorList>
            <person name="Erauso G."/>
            <person name="Postec A."/>
        </authorList>
    </citation>
    <scope>NUCLEOTIDE SEQUENCE [LARGE SCALE GENOMIC DNA]</scope>
    <source>
        <strain evidence="3 4">BP5-C20A</strain>
    </source>
</reference>
<keyword evidence="2" id="KW-0472">Membrane</keyword>
<keyword evidence="2" id="KW-0812">Transmembrane</keyword>
<evidence type="ECO:0000313" key="4">
    <source>
        <dbReference type="Proteomes" id="UP001232493"/>
    </source>
</evidence>
<feature type="transmembrane region" description="Helical" evidence="2">
    <location>
        <begin position="20"/>
        <end position="37"/>
    </location>
</feature>
<accession>A0ABY8PRD6</accession>
<keyword evidence="1" id="KW-0175">Coiled coil</keyword>
<keyword evidence="2" id="KW-1133">Transmembrane helix</keyword>
<proteinExistence type="predicted"/>
<feature type="coiled-coil region" evidence="1">
    <location>
        <begin position="1397"/>
        <end position="1546"/>
    </location>
</feature>
<keyword evidence="4" id="KW-1185">Reference proteome</keyword>
<dbReference type="Proteomes" id="UP001232493">
    <property type="component" value="Chromosome"/>
</dbReference>
<organism evidence="3 4">
    <name type="scientific">Marinitoga aeolica</name>
    <dbReference type="NCBI Taxonomy" id="2809031"/>
    <lineage>
        <taxon>Bacteria</taxon>
        <taxon>Thermotogati</taxon>
        <taxon>Thermotogota</taxon>
        <taxon>Thermotogae</taxon>
        <taxon>Petrotogales</taxon>
        <taxon>Petrotogaceae</taxon>
        <taxon>Marinitoga</taxon>
    </lineage>
</organism>
<dbReference type="RefSeq" id="WP_280999404.1">
    <property type="nucleotide sequence ID" value="NZ_CP069362.1"/>
</dbReference>
<evidence type="ECO:0000313" key="3">
    <source>
        <dbReference type="EMBL" id="WGS65169.1"/>
    </source>
</evidence>
<dbReference type="SUPFAM" id="SSF101908">
    <property type="entry name" value="Putative isomerase YbhE"/>
    <property type="match status" value="1"/>
</dbReference>
<gene>
    <name evidence="3" type="ORF">JRV97_01025</name>
</gene>